<evidence type="ECO:0000313" key="1">
    <source>
        <dbReference type="EMBL" id="MBK0403685.1"/>
    </source>
</evidence>
<protein>
    <submittedName>
        <fullName evidence="1">FeoB-associated Cys-rich membrane protein</fullName>
    </submittedName>
</protein>
<reference evidence="1 2" key="1">
    <citation type="submission" date="2020-12" db="EMBL/GenBank/DDBJ databases">
        <title>Bacterial novel species Adhaeribacter sp. BT258 isolated from soil.</title>
        <authorList>
            <person name="Jung H.-Y."/>
        </authorList>
    </citation>
    <scope>NUCLEOTIDE SEQUENCE [LARGE SCALE GENOMIC DNA]</scope>
    <source>
        <strain evidence="1 2">BT258</strain>
    </source>
</reference>
<proteinExistence type="predicted"/>
<dbReference type="RefSeq" id="WP_200506428.1">
    <property type="nucleotide sequence ID" value="NZ_JAEHFX010000005.1"/>
</dbReference>
<keyword evidence="2" id="KW-1185">Reference proteome</keyword>
<sequence>MQEILILLIFLAAVAYLVRMFWQQATSNEKSCAKGCGGCSTINPDLLEKQIKAAQRK</sequence>
<dbReference type="Pfam" id="PF12669">
    <property type="entry name" value="FeoB_associated"/>
    <property type="match status" value="1"/>
</dbReference>
<comment type="caution">
    <text evidence="1">The sequence shown here is derived from an EMBL/GenBank/DDBJ whole genome shotgun (WGS) entry which is preliminary data.</text>
</comment>
<organism evidence="1 2">
    <name type="scientific">Adhaeribacter terrigena</name>
    <dbReference type="NCBI Taxonomy" id="2793070"/>
    <lineage>
        <taxon>Bacteria</taxon>
        <taxon>Pseudomonadati</taxon>
        <taxon>Bacteroidota</taxon>
        <taxon>Cytophagia</taxon>
        <taxon>Cytophagales</taxon>
        <taxon>Hymenobacteraceae</taxon>
        <taxon>Adhaeribacter</taxon>
    </lineage>
</organism>
<gene>
    <name evidence="1" type="ORF">I5M27_11860</name>
</gene>
<accession>A0ABS1C566</accession>
<dbReference type="EMBL" id="JAEHFX010000005">
    <property type="protein sequence ID" value="MBK0403685.1"/>
    <property type="molecule type" value="Genomic_DNA"/>
</dbReference>
<name>A0ABS1C566_9BACT</name>
<dbReference type="Proteomes" id="UP000644147">
    <property type="component" value="Unassembled WGS sequence"/>
</dbReference>
<evidence type="ECO:0000313" key="2">
    <source>
        <dbReference type="Proteomes" id="UP000644147"/>
    </source>
</evidence>